<protein>
    <submittedName>
        <fullName evidence="1">Uncharacterized protein</fullName>
    </submittedName>
</protein>
<reference evidence="1" key="1">
    <citation type="submission" date="2018-06" db="EMBL/GenBank/DDBJ databases">
        <authorList>
            <person name="Zhirakovskaya E."/>
        </authorList>
    </citation>
    <scope>NUCLEOTIDE SEQUENCE</scope>
</reference>
<dbReference type="EMBL" id="UOEJ01000138">
    <property type="protein sequence ID" value="VAW00858.1"/>
    <property type="molecule type" value="Genomic_DNA"/>
</dbReference>
<proteinExistence type="predicted"/>
<gene>
    <name evidence="1" type="ORF">MNBD_ALPHA01-942</name>
</gene>
<organism evidence="1">
    <name type="scientific">hydrothermal vent metagenome</name>
    <dbReference type="NCBI Taxonomy" id="652676"/>
    <lineage>
        <taxon>unclassified sequences</taxon>
        <taxon>metagenomes</taxon>
        <taxon>ecological metagenomes</taxon>
    </lineage>
</organism>
<sequence>MTGKLKHFEVSLYNSQVRELVQKNKEHPNFNRDWANLHFLTYKAEDKNEVIEQVRKRHPERKGFVIDKIVEVREYEFAKLAGQR</sequence>
<name>A0A3B0S7A4_9ZZZZ</name>
<dbReference type="AlphaFoldDB" id="A0A3B0S7A4"/>
<accession>A0A3B0S7A4</accession>
<evidence type="ECO:0000313" key="1">
    <source>
        <dbReference type="EMBL" id="VAW00858.1"/>
    </source>
</evidence>